<dbReference type="PANTHER" id="PTHR40758:SF1">
    <property type="entry name" value="CONSERVED PROTEIN"/>
    <property type="match status" value="1"/>
</dbReference>
<organism evidence="2 3">
    <name type="scientific">Nocardioides salarius</name>
    <dbReference type="NCBI Taxonomy" id="374513"/>
    <lineage>
        <taxon>Bacteria</taxon>
        <taxon>Bacillati</taxon>
        <taxon>Actinomycetota</taxon>
        <taxon>Actinomycetes</taxon>
        <taxon>Propionibacteriales</taxon>
        <taxon>Nocardioidaceae</taxon>
        <taxon>Nocardioides</taxon>
    </lineage>
</organism>
<dbReference type="RefSeq" id="WP_193670762.1">
    <property type="nucleotide sequence ID" value="NZ_JACDTV010000018.1"/>
</dbReference>
<evidence type="ECO:0000313" key="3">
    <source>
        <dbReference type="Proteomes" id="UP000732378"/>
    </source>
</evidence>
<dbReference type="Pfam" id="PF11716">
    <property type="entry name" value="MDMPI_N"/>
    <property type="match status" value="1"/>
</dbReference>
<evidence type="ECO:0000259" key="1">
    <source>
        <dbReference type="Pfam" id="PF11716"/>
    </source>
</evidence>
<dbReference type="PANTHER" id="PTHR40758">
    <property type="entry name" value="CONSERVED PROTEIN"/>
    <property type="match status" value="1"/>
</dbReference>
<name>A0ABS2M5E3_9ACTN</name>
<dbReference type="InterPro" id="IPR017517">
    <property type="entry name" value="Maleyloyr_isom"/>
</dbReference>
<dbReference type="NCBIfam" id="TIGR03083">
    <property type="entry name" value="maleylpyruvate isomerase family mycothiol-dependent enzyme"/>
    <property type="match status" value="1"/>
</dbReference>
<reference evidence="2 3" key="1">
    <citation type="submission" date="2021-01" db="EMBL/GenBank/DDBJ databases">
        <title>Sequencing the genomes of 1000 actinobacteria strains.</title>
        <authorList>
            <person name="Klenk H.-P."/>
        </authorList>
    </citation>
    <scope>NUCLEOTIDE SEQUENCE [LARGE SCALE GENOMIC DNA]</scope>
    <source>
        <strain evidence="2 3">DSM 18239</strain>
    </source>
</reference>
<keyword evidence="3" id="KW-1185">Reference proteome</keyword>
<evidence type="ECO:0000313" key="2">
    <source>
        <dbReference type="EMBL" id="MBM7506408.1"/>
    </source>
</evidence>
<feature type="domain" description="Mycothiol-dependent maleylpyruvate isomerase metal-binding" evidence="1">
    <location>
        <begin position="10"/>
        <end position="133"/>
    </location>
</feature>
<dbReference type="InterPro" id="IPR024344">
    <property type="entry name" value="MDMPI_metal-binding"/>
</dbReference>
<dbReference type="InterPro" id="IPR034660">
    <property type="entry name" value="DinB/YfiT-like"/>
</dbReference>
<comment type="caution">
    <text evidence="2">The sequence shown here is derived from an EMBL/GenBank/DDBJ whole genome shotgun (WGS) entry which is preliminary data.</text>
</comment>
<dbReference type="EMBL" id="JAFBBZ010000001">
    <property type="protein sequence ID" value="MBM7506408.1"/>
    <property type="molecule type" value="Genomic_DNA"/>
</dbReference>
<dbReference type="Gene3D" id="1.20.120.450">
    <property type="entry name" value="dinb family like domain"/>
    <property type="match status" value="1"/>
</dbReference>
<sequence>MTALEPTDLLAHLHRESTRFREVLATTPAVARVPGCPDWSAADLLWHLTEVQRFWAEVVRTRPAAPAEDAPAPVRPAAYDDLLALFDQHSAALLEQLRGADPAEPAWTWSSEQTVGFTYRRQALEALVHRVDAEQAAGVVTPIDPALAADGVLEALDVMYGGTPPWGRFAGGGEHVRVDCTDTGDRVWVELGRFTGTDPRTGTSYDEPDIGVVGDPGRAPDVVVSGPADLLLTWLWHRAGAHDPDTAARPDVTGDPDVHARFAAVLDQPLT</sequence>
<accession>A0ABS2M5E3</accession>
<gene>
    <name evidence="2" type="ORF">JOE61_000222</name>
</gene>
<dbReference type="Proteomes" id="UP000732378">
    <property type="component" value="Unassembled WGS sequence"/>
</dbReference>
<proteinExistence type="predicted"/>
<protein>
    <submittedName>
        <fullName evidence="2">Uncharacterized protein (TIGR03083 family)</fullName>
    </submittedName>
</protein>
<dbReference type="SUPFAM" id="SSF109854">
    <property type="entry name" value="DinB/YfiT-like putative metalloenzymes"/>
    <property type="match status" value="1"/>
</dbReference>